<dbReference type="SUPFAM" id="SSF57903">
    <property type="entry name" value="FYVE/PHD zinc finger"/>
    <property type="match status" value="1"/>
</dbReference>
<evidence type="ECO:0000256" key="5">
    <source>
        <dbReference type="SAM" id="MobiDB-lite"/>
    </source>
</evidence>
<dbReference type="AlphaFoldDB" id="A0A9Q1F5N2"/>
<dbReference type="Proteomes" id="UP001152622">
    <property type="component" value="Chromosome 8"/>
</dbReference>
<dbReference type="InterPro" id="IPR013083">
    <property type="entry name" value="Znf_RING/FYVE/PHD"/>
</dbReference>
<sequence>MFPASAIGSKLDLSRLTDEEAKHVWEVIQRDFDLRKKEEDRLGDLKTKIEKEDTKRELLGTQTSLTDSHCIRCLQPFKFLVNSKRQCLDCQLYTCKACSRYNKKEHGWVCDSCRMARVLKIGTLEWYHENVRSRFKRFGSAKVMRSLYKRLNEERGSQPDLSGVYDGHEEDGLDWQRCKLGQKSKRRLPVHPPDFDMDNEYSTHSPLPPFQGLGSLDGAMRPESMGEDSLLQQFLDQQSGKGKDLEFSTNHRKILEKSTRSDDGGYQLHRMKRTRSLSKISPSNSPQHLLYNEMNTSDEESYSRAPYRPGPRRHSRAALQDSVGQAAPPITELNKRMSAIESLLSNLEEKMNEPPRCVKAQTELEPLTVVQLEEENLRRKLGELRNINEKGLSSEEEEAKRPPILREVRRRSSVAPVSPLPLEQLLNSGDEIPSEGQKRSMAAALCDITTEVLRTINATEKALTQFAPPKPKVLFPLTGIDVTRADEAYRNLEENVYITAGKSYDLEKNLQDLEDTGRGRYCGNTDSELSELEDKVAQAAAKVQTAESEVSDIENKIAALSAGMSVEKSKRKASGTFQRRRLSHDFPIQTSNGSGFGTASGIM</sequence>
<feature type="coiled-coil region" evidence="4">
    <location>
        <begin position="330"/>
        <end position="390"/>
    </location>
</feature>
<keyword evidence="2" id="KW-0863">Zinc-finger</keyword>
<dbReference type="OrthoDB" id="10072397at2759"/>
<name>A0A9Q1F5N2_SYNKA</name>
<dbReference type="CDD" id="cd15752">
    <property type="entry name" value="FYVE_SlaC2-a"/>
    <property type="match status" value="1"/>
</dbReference>
<reference evidence="7" key="1">
    <citation type="journal article" date="2023" name="Science">
        <title>Genome structures resolve the early diversification of teleost fishes.</title>
        <authorList>
            <person name="Parey E."/>
            <person name="Louis A."/>
            <person name="Montfort J."/>
            <person name="Bouchez O."/>
            <person name="Roques C."/>
            <person name="Iampietro C."/>
            <person name="Lluch J."/>
            <person name="Castinel A."/>
            <person name="Donnadieu C."/>
            <person name="Desvignes T."/>
            <person name="Floi Bucao C."/>
            <person name="Jouanno E."/>
            <person name="Wen M."/>
            <person name="Mejri S."/>
            <person name="Dirks R."/>
            <person name="Jansen H."/>
            <person name="Henkel C."/>
            <person name="Chen W.J."/>
            <person name="Zahm M."/>
            <person name="Cabau C."/>
            <person name="Klopp C."/>
            <person name="Thompson A.W."/>
            <person name="Robinson-Rechavi M."/>
            <person name="Braasch I."/>
            <person name="Lecointre G."/>
            <person name="Bobe J."/>
            <person name="Postlethwait J.H."/>
            <person name="Berthelot C."/>
            <person name="Roest Crollius H."/>
            <person name="Guiguen Y."/>
        </authorList>
    </citation>
    <scope>NUCLEOTIDE SEQUENCE</scope>
    <source>
        <strain evidence="7">WJC10195</strain>
    </source>
</reference>
<evidence type="ECO:0000256" key="1">
    <source>
        <dbReference type="ARBA" id="ARBA00022723"/>
    </source>
</evidence>
<dbReference type="InterPro" id="IPR010911">
    <property type="entry name" value="Rab_BD"/>
</dbReference>
<evidence type="ECO:0000313" key="8">
    <source>
        <dbReference type="Proteomes" id="UP001152622"/>
    </source>
</evidence>
<evidence type="ECO:0000256" key="3">
    <source>
        <dbReference type="ARBA" id="ARBA00022833"/>
    </source>
</evidence>
<proteinExistence type="predicted"/>
<dbReference type="PANTHER" id="PTHR14555:SF1">
    <property type="entry name" value="MELANOPHILIN"/>
    <property type="match status" value="1"/>
</dbReference>
<dbReference type="Pfam" id="PF04698">
    <property type="entry name" value="Rab_eff_C"/>
    <property type="match status" value="1"/>
</dbReference>
<keyword evidence="1" id="KW-0479">Metal-binding</keyword>
<dbReference type="InterPro" id="IPR011011">
    <property type="entry name" value="Znf_FYVE_PHD"/>
</dbReference>
<dbReference type="InterPro" id="IPR006788">
    <property type="entry name" value="Myrip/Melanophilin"/>
</dbReference>
<dbReference type="GO" id="GO:0017022">
    <property type="term" value="F:myosin binding"/>
    <property type="evidence" value="ECO:0007669"/>
    <property type="project" value="TreeGrafter"/>
</dbReference>
<dbReference type="GO" id="GO:0030864">
    <property type="term" value="C:cortical actin cytoskeleton"/>
    <property type="evidence" value="ECO:0007669"/>
    <property type="project" value="TreeGrafter"/>
</dbReference>
<evidence type="ECO:0000256" key="2">
    <source>
        <dbReference type="ARBA" id="ARBA00022771"/>
    </source>
</evidence>
<dbReference type="GO" id="GO:0008270">
    <property type="term" value="F:zinc ion binding"/>
    <property type="evidence" value="ECO:0007669"/>
    <property type="project" value="UniProtKB-KW"/>
</dbReference>
<keyword evidence="3" id="KW-0862">Zinc</keyword>
<dbReference type="PROSITE" id="PS50916">
    <property type="entry name" value="RABBD"/>
    <property type="match status" value="1"/>
</dbReference>
<dbReference type="Gene3D" id="3.30.40.10">
    <property type="entry name" value="Zinc/RING finger domain, C3HC4 (zinc finger)"/>
    <property type="match status" value="1"/>
</dbReference>
<dbReference type="PANTHER" id="PTHR14555">
    <property type="entry name" value="MYELIN-ASSOCIATED OLIGODENDROCYTIC BASIC PROTEIN MOBP -RELATED"/>
    <property type="match status" value="1"/>
</dbReference>
<dbReference type="EMBL" id="JAINUF010000008">
    <property type="protein sequence ID" value="KAJ8351667.1"/>
    <property type="molecule type" value="Genomic_DNA"/>
</dbReference>
<dbReference type="InterPro" id="IPR037442">
    <property type="entry name" value="Melanophilin_FYVE-rel_dom"/>
</dbReference>
<dbReference type="FunFam" id="3.30.40.10:FF:000018">
    <property type="entry name" value="Synaptotagmin-like 5, isoform CRA_a"/>
    <property type="match status" value="1"/>
</dbReference>
<dbReference type="GO" id="GO:0006886">
    <property type="term" value="P:intracellular protein transport"/>
    <property type="evidence" value="ECO:0007669"/>
    <property type="project" value="InterPro"/>
</dbReference>
<comment type="caution">
    <text evidence="7">The sequence shown here is derived from an EMBL/GenBank/DDBJ whole genome shotgun (WGS) entry which is preliminary data.</text>
</comment>
<feature type="compositionally biased region" description="Polar residues" evidence="5">
    <location>
        <begin position="277"/>
        <end position="287"/>
    </location>
</feature>
<feature type="compositionally biased region" description="Basic and acidic residues" evidence="5">
    <location>
        <begin position="253"/>
        <end position="263"/>
    </location>
</feature>
<feature type="coiled-coil region" evidence="4">
    <location>
        <begin position="522"/>
        <end position="563"/>
    </location>
</feature>
<dbReference type="InterPro" id="IPR041282">
    <property type="entry name" value="FYVE_2"/>
</dbReference>
<dbReference type="Pfam" id="PF02318">
    <property type="entry name" value="FYVE_2"/>
    <property type="match status" value="1"/>
</dbReference>
<dbReference type="GO" id="GO:0031267">
    <property type="term" value="F:small GTPase binding"/>
    <property type="evidence" value="ECO:0007669"/>
    <property type="project" value="InterPro"/>
</dbReference>
<dbReference type="InterPro" id="IPR051745">
    <property type="entry name" value="Intracell_Transport_Effector"/>
</dbReference>
<feature type="domain" description="RabBD" evidence="6">
    <location>
        <begin position="10"/>
        <end position="130"/>
    </location>
</feature>
<keyword evidence="8" id="KW-1185">Reference proteome</keyword>
<accession>A0A9Q1F5N2</accession>
<keyword evidence="4" id="KW-0175">Coiled coil</keyword>
<evidence type="ECO:0000259" key="6">
    <source>
        <dbReference type="PROSITE" id="PS50916"/>
    </source>
</evidence>
<organism evidence="7 8">
    <name type="scientific">Synaphobranchus kaupii</name>
    <name type="common">Kaup's arrowtooth eel</name>
    <dbReference type="NCBI Taxonomy" id="118154"/>
    <lineage>
        <taxon>Eukaryota</taxon>
        <taxon>Metazoa</taxon>
        <taxon>Chordata</taxon>
        <taxon>Craniata</taxon>
        <taxon>Vertebrata</taxon>
        <taxon>Euteleostomi</taxon>
        <taxon>Actinopterygii</taxon>
        <taxon>Neopterygii</taxon>
        <taxon>Teleostei</taxon>
        <taxon>Anguilliformes</taxon>
        <taxon>Synaphobranchidae</taxon>
        <taxon>Synaphobranchus</taxon>
    </lineage>
</organism>
<evidence type="ECO:0000256" key="4">
    <source>
        <dbReference type="SAM" id="Coils"/>
    </source>
</evidence>
<feature type="compositionally biased region" description="Low complexity" evidence="5">
    <location>
        <begin position="228"/>
        <end position="239"/>
    </location>
</feature>
<dbReference type="GO" id="GO:0003779">
    <property type="term" value="F:actin binding"/>
    <property type="evidence" value="ECO:0007669"/>
    <property type="project" value="TreeGrafter"/>
</dbReference>
<gene>
    <name evidence="7" type="ORF">SKAU_G00231430</name>
</gene>
<feature type="region of interest" description="Disordered" evidence="5">
    <location>
        <begin position="186"/>
        <end position="324"/>
    </location>
</feature>
<evidence type="ECO:0000313" key="7">
    <source>
        <dbReference type="EMBL" id="KAJ8351667.1"/>
    </source>
</evidence>
<protein>
    <recommendedName>
        <fullName evidence="6">RabBD domain-containing protein</fullName>
    </recommendedName>
</protein>